<evidence type="ECO:0008006" key="4">
    <source>
        <dbReference type="Google" id="ProtNLM"/>
    </source>
</evidence>
<feature type="region of interest" description="Disordered" evidence="1">
    <location>
        <begin position="252"/>
        <end position="271"/>
    </location>
</feature>
<accession>A0ABN2J1I2</accession>
<reference evidence="2 3" key="1">
    <citation type="journal article" date="2019" name="Int. J. Syst. Evol. Microbiol.">
        <title>The Global Catalogue of Microorganisms (GCM) 10K type strain sequencing project: providing services to taxonomists for standard genome sequencing and annotation.</title>
        <authorList>
            <consortium name="The Broad Institute Genomics Platform"/>
            <consortium name="The Broad Institute Genome Sequencing Center for Infectious Disease"/>
            <person name="Wu L."/>
            <person name="Ma J."/>
        </authorList>
    </citation>
    <scope>NUCLEOTIDE SEQUENCE [LARGE SCALE GENOMIC DNA]</scope>
    <source>
        <strain evidence="2 3">JCM 14307</strain>
    </source>
</reference>
<dbReference type="SUPFAM" id="SSF55008">
    <property type="entry name" value="HMA, heavy metal-associated domain"/>
    <property type="match status" value="1"/>
</dbReference>
<sequence>MESREAPMTAEPRLSDDRSEVARILFELAVPGLLQNAATTVAEQRIEYREEAVARVLGGQLSAAQLEYVTKAMSPCPPYLVTSAAQRITWRDSRGIVNVAHTGPLGAVVPVVAREATLELWARLENDAELERRTAELPESAIKLLAATTTDRTPTEIFRTGVDAAARTLVQHAFLVAQTPYGDAAELARGLGESGIFDAVATTWYWGLQASTYRRGMIPASLVTFAGRVRYSVDTVVALRAMKDAQLAHAQDDSLEPLPSGAQYSQLAPGQRPRCLARNPQVYDEGRTSVLALVADTFVETFVRLLDHIEVVPAVVDHAKPVPDTEAEVFEVPDMTCSHCTRTITKVLGELGVAPPEFDLITKKVVAVFPSAEIRERGFDAIRARGYTVVPRQD</sequence>
<dbReference type="EMBL" id="BAAANF010000027">
    <property type="protein sequence ID" value="GAA1716149.1"/>
    <property type="molecule type" value="Genomic_DNA"/>
</dbReference>
<proteinExistence type="predicted"/>
<name>A0ABN2J1I2_9ACTN</name>
<dbReference type="InterPro" id="IPR006121">
    <property type="entry name" value="HMA_dom"/>
</dbReference>
<dbReference type="Proteomes" id="UP001500280">
    <property type="component" value="Unassembled WGS sequence"/>
</dbReference>
<dbReference type="Gene3D" id="3.30.70.100">
    <property type="match status" value="1"/>
</dbReference>
<comment type="caution">
    <text evidence="2">The sequence shown here is derived from an EMBL/GenBank/DDBJ whole genome shotgun (WGS) entry which is preliminary data.</text>
</comment>
<dbReference type="InterPro" id="IPR036163">
    <property type="entry name" value="HMA_dom_sf"/>
</dbReference>
<evidence type="ECO:0000313" key="3">
    <source>
        <dbReference type="Proteomes" id="UP001500280"/>
    </source>
</evidence>
<keyword evidence="3" id="KW-1185">Reference proteome</keyword>
<evidence type="ECO:0000256" key="1">
    <source>
        <dbReference type="SAM" id="MobiDB-lite"/>
    </source>
</evidence>
<gene>
    <name evidence="2" type="ORF">GCM10009745_75760</name>
</gene>
<evidence type="ECO:0000313" key="2">
    <source>
        <dbReference type="EMBL" id="GAA1716149.1"/>
    </source>
</evidence>
<protein>
    <recommendedName>
        <fullName evidence="4">Copper chaperone</fullName>
    </recommendedName>
</protein>
<organism evidence="2 3">
    <name type="scientific">Kribbella yunnanensis</name>
    <dbReference type="NCBI Taxonomy" id="190194"/>
    <lineage>
        <taxon>Bacteria</taxon>
        <taxon>Bacillati</taxon>
        <taxon>Actinomycetota</taxon>
        <taxon>Actinomycetes</taxon>
        <taxon>Propionibacteriales</taxon>
        <taxon>Kribbellaceae</taxon>
        <taxon>Kribbella</taxon>
    </lineage>
</organism>
<dbReference type="CDD" id="cd00371">
    <property type="entry name" value="HMA"/>
    <property type="match status" value="1"/>
</dbReference>